<keyword evidence="6 7" id="KW-0460">Magnesium</keyword>
<keyword evidence="3 7" id="KW-0436">Ligase</keyword>
<dbReference type="InterPro" id="IPR013650">
    <property type="entry name" value="ATP-grasp_succ-CoA_synth-type"/>
</dbReference>
<evidence type="ECO:0000256" key="6">
    <source>
        <dbReference type="ARBA" id="ARBA00022842"/>
    </source>
</evidence>
<dbReference type="SUPFAM" id="SSF52210">
    <property type="entry name" value="Succinyl-CoA synthetase domains"/>
    <property type="match status" value="1"/>
</dbReference>
<dbReference type="InterPro" id="IPR005809">
    <property type="entry name" value="Succ_CoA_ligase-like_bsu"/>
</dbReference>
<dbReference type="HAMAP" id="MF_00558">
    <property type="entry name" value="Succ_CoA_beta"/>
    <property type="match status" value="1"/>
</dbReference>
<dbReference type="InterPro" id="IPR017866">
    <property type="entry name" value="Succ-CoA_synthase_bsu_CS"/>
</dbReference>
<dbReference type="FunFam" id="3.30.470.20:FF:000002">
    <property type="entry name" value="Succinate--CoA ligase [ADP-forming] subunit beta"/>
    <property type="match status" value="1"/>
</dbReference>
<feature type="binding site" evidence="7">
    <location>
        <begin position="53"/>
        <end position="55"/>
    </location>
    <ligand>
        <name>ATP</name>
        <dbReference type="ChEBI" id="CHEBI:30616"/>
    </ligand>
</feature>
<comment type="subunit">
    <text evidence="7">Heterotetramer of two alpha and two beta subunits.</text>
</comment>
<evidence type="ECO:0000256" key="4">
    <source>
        <dbReference type="ARBA" id="ARBA00022723"/>
    </source>
</evidence>
<keyword evidence="5 7" id="KW-0547">Nucleotide-binding</keyword>
<evidence type="ECO:0000256" key="7">
    <source>
        <dbReference type="HAMAP-Rule" id="MF_00558"/>
    </source>
</evidence>
<dbReference type="NCBIfam" id="NF001913">
    <property type="entry name" value="PRK00696.1"/>
    <property type="match status" value="1"/>
</dbReference>
<dbReference type="InterPro" id="IPR013815">
    <property type="entry name" value="ATP_grasp_subdomain_1"/>
</dbReference>
<dbReference type="Proteomes" id="UP000476934">
    <property type="component" value="Unassembled WGS sequence"/>
</dbReference>
<keyword evidence="2 7" id="KW-0816">Tricarboxylic acid cycle</keyword>
<dbReference type="GO" id="GO:0006099">
    <property type="term" value="P:tricarboxylic acid cycle"/>
    <property type="evidence" value="ECO:0007669"/>
    <property type="project" value="UniProtKB-UniRule"/>
</dbReference>
<feature type="binding site" evidence="7">
    <location>
        <position position="107"/>
    </location>
    <ligand>
        <name>ATP</name>
        <dbReference type="ChEBI" id="CHEBI:30616"/>
    </ligand>
</feature>
<comment type="pathway">
    <text evidence="7">Carbohydrate metabolism; tricarboxylic acid cycle; succinate from succinyl-CoA (ligase route): step 1/1.</text>
</comment>
<dbReference type="PROSITE" id="PS50975">
    <property type="entry name" value="ATP_GRASP"/>
    <property type="match status" value="1"/>
</dbReference>
<dbReference type="EMBL" id="JAAIWK010000007">
    <property type="protein sequence ID" value="NEY19599.1"/>
    <property type="molecule type" value="Genomic_DNA"/>
</dbReference>
<evidence type="ECO:0000313" key="11">
    <source>
        <dbReference type="EMBL" id="NEY19599.1"/>
    </source>
</evidence>
<reference evidence="11 13" key="2">
    <citation type="submission" date="2020-02" db="EMBL/GenBank/DDBJ databases">
        <authorList>
            <person name="Feng H."/>
        </authorList>
    </citation>
    <scope>NUCLEOTIDE SEQUENCE [LARGE SCALE GENOMIC DNA]</scope>
    <source>
        <strain evidence="11 13">Gsoil 114</strain>
    </source>
</reference>
<evidence type="ECO:0000256" key="3">
    <source>
        <dbReference type="ARBA" id="ARBA00022598"/>
    </source>
</evidence>
<dbReference type="Gene3D" id="3.30.470.20">
    <property type="entry name" value="ATP-grasp fold, B domain"/>
    <property type="match status" value="1"/>
</dbReference>
<dbReference type="Proteomes" id="UP000030588">
    <property type="component" value="Unassembled WGS sequence"/>
</dbReference>
<accession>A0A0A6VCY8</accession>
<feature type="binding site" evidence="7">
    <location>
        <position position="99"/>
    </location>
    <ligand>
        <name>ATP</name>
        <dbReference type="ChEBI" id="CHEBI:30616"/>
    </ligand>
</feature>
<dbReference type="GO" id="GO:0006104">
    <property type="term" value="P:succinyl-CoA metabolic process"/>
    <property type="evidence" value="ECO:0007669"/>
    <property type="project" value="TreeGrafter"/>
</dbReference>
<evidence type="ECO:0000313" key="12">
    <source>
        <dbReference type="Proteomes" id="UP000030588"/>
    </source>
</evidence>
<keyword evidence="13" id="KW-1185">Reference proteome</keyword>
<organism evidence="10 12">
    <name type="scientific">Heyndrickxia ginsengihumi</name>
    <dbReference type="NCBI Taxonomy" id="363870"/>
    <lineage>
        <taxon>Bacteria</taxon>
        <taxon>Bacillati</taxon>
        <taxon>Bacillota</taxon>
        <taxon>Bacilli</taxon>
        <taxon>Bacillales</taxon>
        <taxon>Bacillaceae</taxon>
        <taxon>Heyndrickxia</taxon>
    </lineage>
</organism>
<dbReference type="PIRSF" id="PIRSF001554">
    <property type="entry name" value="SucCS_beta"/>
    <property type="match status" value="1"/>
</dbReference>
<dbReference type="OrthoDB" id="9802602at2"/>
<keyword evidence="7 8" id="KW-0067">ATP-binding</keyword>
<evidence type="ECO:0000256" key="5">
    <source>
        <dbReference type="ARBA" id="ARBA00022741"/>
    </source>
</evidence>
<dbReference type="AlphaFoldDB" id="A0A0A6VCY8"/>
<dbReference type="GO" id="GO:0042709">
    <property type="term" value="C:succinate-CoA ligase complex"/>
    <property type="evidence" value="ECO:0007669"/>
    <property type="project" value="TreeGrafter"/>
</dbReference>
<dbReference type="PANTHER" id="PTHR11815:SF10">
    <property type="entry name" value="SUCCINATE--COA LIGASE [GDP-FORMING] SUBUNIT BETA, MITOCHONDRIAL"/>
    <property type="match status" value="1"/>
</dbReference>
<protein>
    <recommendedName>
        <fullName evidence="7">Succinate--CoA ligase [ADP-forming] subunit beta</fullName>
        <ecNumber evidence="7">6.2.1.5</ecNumber>
    </recommendedName>
    <alternativeName>
        <fullName evidence="7">Succinyl-CoA synthetase subunit beta</fullName>
        <shortName evidence="7">SCS-beta</shortName>
    </alternativeName>
</protein>
<sequence>MNIHEYQGKEILRKYGVAVPNGKVAFTVNEAVEAAKSLGTDVCVVKAQIHAGGRGKAGGVKVAKNLDEVRTYAEELLGKTLVTHQTGPEGKEVKRLLIEEGCDIQKEYYVGLVLDRATSRVVLMASEEGGTEIEEVAAKTPEKIFKETIDPVVGLTPFQARRIAFNINIPSKLVNQAVKFMTGLYQVFVEKDCSIAEINPLVVTGDGKVMALDAKLNFDSNGLFRQKDILEYRDLDEEDPKEIEASKYDLSYIALDGNIGCMVNGAGLAMATMDIIKYYGGDPANFLDVGGGATEEKVTEAFKIILSDDKVKGIFVNIFGGIMKCDVIAAGVVAASKQVGLQIPLVVRLEGTNVDLGKKILNESGLNIVAAESMADGAQKIVNLVG</sequence>
<dbReference type="Gene3D" id="3.40.50.261">
    <property type="entry name" value="Succinyl-CoA synthetase domains"/>
    <property type="match status" value="1"/>
</dbReference>
<dbReference type="PROSITE" id="PS01217">
    <property type="entry name" value="SUCCINYL_COA_LIG_3"/>
    <property type="match status" value="1"/>
</dbReference>
<dbReference type="EC" id="6.2.1.5" evidence="7"/>
<name>A0A0A6VCY8_9BACI</name>
<evidence type="ECO:0000313" key="13">
    <source>
        <dbReference type="Proteomes" id="UP000476934"/>
    </source>
</evidence>
<reference evidence="11 13" key="3">
    <citation type="submission" date="2020-03" db="EMBL/GenBank/DDBJ databases">
        <title>Bacillus aquiflavi sp. nov., isolated from yellow water of strong flavor Chinese baijiu in Yibin region of China.</title>
        <authorList>
            <person name="Xie J."/>
        </authorList>
    </citation>
    <scope>NUCLEOTIDE SEQUENCE [LARGE SCALE GENOMIC DNA]</scope>
    <source>
        <strain evidence="11 13">Gsoil 114</strain>
    </source>
</reference>
<dbReference type="GO" id="GO:0005829">
    <property type="term" value="C:cytosol"/>
    <property type="evidence" value="ECO:0007669"/>
    <property type="project" value="TreeGrafter"/>
</dbReference>
<dbReference type="InterPro" id="IPR016102">
    <property type="entry name" value="Succinyl-CoA_synth-like"/>
</dbReference>
<feature type="binding site" evidence="7">
    <location>
        <position position="213"/>
    </location>
    <ligand>
        <name>Mg(2+)</name>
        <dbReference type="ChEBI" id="CHEBI:18420"/>
    </ligand>
</feature>
<dbReference type="Pfam" id="PF00549">
    <property type="entry name" value="Ligase_CoA"/>
    <property type="match status" value="1"/>
</dbReference>
<comment type="cofactor">
    <cofactor evidence="7">
        <name>Mg(2+)</name>
        <dbReference type="ChEBI" id="CHEBI:18420"/>
    </cofactor>
    <text evidence="7">Binds 1 Mg(2+) ion per subunit.</text>
</comment>
<proteinExistence type="inferred from homology"/>
<dbReference type="GO" id="GO:0005524">
    <property type="term" value="F:ATP binding"/>
    <property type="evidence" value="ECO:0007669"/>
    <property type="project" value="UniProtKB-UniRule"/>
</dbReference>
<reference evidence="10 12" key="1">
    <citation type="submission" date="2014-10" db="EMBL/GenBank/DDBJ databases">
        <title>Draft genome of phytase producing Bacillus ginsengihumi strain M2.11.</title>
        <authorList>
            <person name="Toymentseva A."/>
            <person name="Boulygina E.A."/>
            <person name="Kazakov S.V."/>
            <person name="Kayumov I."/>
            <person name="Suleimanova A.D."/>
            <person name="Mardanova A.M."/>
            <person name="Maria S.N."/>
            <person name="Sergey M.Y."/>
            <person name="Sharipova M.R."/>
        </authorList>
    </citation>
    <scope>NUCLEOTIDE SEQUENCE [LARGE SCALE GENOMIC DNA]</scope>
    <source>
        <strain evidence="10 12">M2.11</strain>
    </source>
</reference>
<gene>
    <name evidence="7 10" type="primary">sucC</name>
    <name evidence="11" type="ORF">G4D61_06400</name>
    <name evidence="10" type="ORF">NG54_04505</name>
</gene>
<comment type="function">
    <text evidence="7">Succinyl-CoA synthetase functions in the citric acid cycle (TCA), coupling the hydrolysis of succinyl-CoA to the synthesis of either ATP or GTP and thus represents the only step of substrate-level phosphorylation in the TCA. The beta subunit provides nucleotide specificity of the enzyme and binds the substrate succinate, while the binding sites for coenzyme A and phosphate are found in the alpha subunit.</text>
</comment>
<keyword evidence="4 7" id="KW-0479">Metal-binding</keyword>
<evidence type="ECO:0000256" key="8">
    <source>
        <dbReference type="PROSITE-ProRule" id="PRU00409"/>
    </source>
</evidence>
<dbReference type="FunFam" id="3.30.1490.20:FF:000002">
    <property type="entry name" value="Succinate--CoA ligase [ADP-forming] subunit beta"/>
    <property type="match status" value="1"/>
</dbReference>
<dbReference type="GO" id="GO:0004775">
    <property type="term" value="F:succinate-CoA ligase (ADP-forming) activity"/>
    <property type="evidence" value="ECO:0007669"/>
    <property type="project" value="UniProtKB-UniRule"/>
</dbReference>
<evidence type="ECO:0000256" key="1">
    <source>
        <dbReference type="ARBA" id="ARBA00009182"/>
    </source>
</evidence>
<comment type="caution">
    <text evidence="10">The sequence shown here is derived from an EMBL/GenBank/DDBJ whole genome shotgun (WGS) entry which is preliminary data.</text>
</comment>
<comment type="similarity">
    <text evidence="1 7">Belongs to the succinate/malate CoA ligase beta subunit family.</text>
</comment>
<comment type="catalytic activity">
    <reaction evidence="7">
        <text>GTP + succinate + CoA = succinyl-CoA + GDP + phosphate</text>
        <dbReference type="Rhea" id="RHEA:22120"/>
        <dbReference type="ChEBI" id="CHEBI:30031"/>
        <dbReference type="ChEBI" id="CHEBI:37565"/>
        <dbReference type="ChEBI" id="CHEBI:43474"/>
        <dbReference type="ChEBI" id="CHEBI:57287"/>
        <dbReference type="ChEBI" id="CHEBI:57292"/>
        <dbReference type="ChEBI" id="CHEBI:58189"/>
    </reaction>
</comment>
<dbReference type="UniPathway" id="UPA00223">
    <property type="reaction ID" value="UER00999"/>
</dbReference>
<evidence type="ECO:0000256" key="2">
    <source>
        <dbReference type="ARBA" id="ARBA00022532"/>
    </source>
</evidence>
<dbReference type="InterPro" id="IPR005811">
    <property type="entry name" value="SUCC_ACL_C"/>
</dbReference>
<dbReference type="PANTHER" id="PTHR11815">
    <property type="entry name" value="SUCCINYL-COA SYNTHETASE BETA CHAIN"/>
    <property type="match status" value="1"/>
</dbReference>
<dbReference type="SUPFAM" id="SSF56059">
    <property type="entry name" value="Glutathione synthetase ATP-binding domain-like"/>
    <property type="match status" value="1"/>
</dbReference>
<dbReference type="Gene3D" id="3.30.1490.20">
    <property type="entry name" value="ATP-grasp fold, A domain"/>
    <property type="match status" value="1"/>
</dbReference>
<dbReference type="InterPro" id="IPR011761">
    <property type="entry name" value="ATP-grasp"/>
</dbReference>
<feature type="domain" description="ATP-grasp" evidence="9">
    <location>
        <begin position="9"/>
        <end position="229"/>
    </location>
</feature>
<dbReference type="RefSeq" id="WP_025728672.1">
    <property type="nucleotide sequence ID" value="NZ_JAAIWK010000007.1"/>
</dbReference>
<dbReference type="NCBIfam" id="TIGR01016">
    <property type="entry name" value="sucCoAbeta"/>
    <property type="match status" value="1"/>
</dbReference>
<feature type="binding site" evidence="7">
    <location>
        <position position="264"/>
    </location>
    <ligand>
        <name>substrate</name>
        <note>ligand shared with subunit alpha</note>
    </ligand>
</feature>
<feature type="binding site" evidence="7">
    <location>
        <begin position="321"/>
        <end position="323"/>
    </location>
    <ligand>
        <name>substrate</name>
        <note>ligand shared with subunit alpha</note>
    </ligand>
</feature>
<evidence type="ECO:0000259" key="9">
    <source>
        <dbReference type="PROSITE" id="PS50975"/>
    </source>
</evidence>
<dbReference type="EMBL" id="JRUN01000009">
    <property type="protein sequence ID" value="KHD86155.1"/>
    <property type="molecule type" value="Genomic_DNA"/>
</dbReference>
<feature type="binding site" evidence="7">
    <location>
        <position position="102"/>
    </location>
    <ligand>
        <name>ATP</name>
        <dbReference type="ChEBI" id="CHEBI:30616"/>
    </ligand>
</feature>
<dbReference type="STRING" id="363870.NG54_04505"/>
<dbReference type="Pfam" id="PF08442">
    <property type="entry name" value="ATP-grasp_2"/>
    <property type="match status" value="1"/>
</dbReference>
<feature type="binding site" evidence="7">
    <location>
        <position position="199"/>
    </location>
    <ligand>
        <name>Mg(2+)</name>
        <dbReference type="ChEBI" id="CHEBI:18420"/>
    </ligand>
</feature>
<dbReference type="GO" id="GO:0000287">
    <property type="term" value="F:magnesium ion binding"/>
    <property type="evidence" value="ECO:0007669"/>
    <property type="project" value="UniProtKB-UniRule"/>
</dbReference>
<dbReference type="FunFam" id="3.40.50.261:FF:000001">
    <property type="entry name" value="Succinate--CoA ligase [ADP-forming] subunit beta"/>
    <property type="match status" value="1"/>
</dbReference>
<comment type="catalytic activity">
    <reaction evidence="7">
        <text>succinate + ATP + CoA = succinyl-CoA + ADP + phosphate</text>
        <dbReference type="Rhea" id="RHEA:17661"/>
        <dbReference type="ChEBI" id="CHEBI:30031"/>
        <dbReference type="ChEBI" id="CHEBI:30616"/>
        <dbReference type="ChEBI" id="CHEBI:43474"/>
        <dbReference type="ChEBI" id="CHEBI:57287"/>
        <dbReference type="ChEBI" id="CHEBI:57292"/>
        <dbReference type="ChEBI" id="CHEBI:456216"/>
        <dbReference type="EC" id="6.2.1.5"/>
    </reaction>
</comment>
<feature type="binding site" evidence="7">
    <location>
        <position position="46"/>
    </location>
    <ligand>
        <name>ATP</name>
        <dbReference type="ChEBI" id="CHEBI:30616"/>
    </ligand>
</feature>
<evidence type="ECO:0000313" key="10">
    <source>
        <dbReference type="EMBL" id="KHD86155.1"/>
    </source>
</evidence>